<comment type="caution">
    <text evidence="2">The sequence shown here is derived from an EMBL/GenBank/DDBJ whole genome shotgun (WGS) entry which is preliminary data.</text>
</comment>
<evidence type="ECO:0000256" key="1">
    <source>
        <dbReference type="SAM" id="Phobius"/>
    </source>
</evidence>
<name>A0A432W0Z1_9GAMM</name>
<dbReference type="AlphaFoldDB" id="A0A432W0Z1"/>
<sequence length="95" mass="10618">MREREVVAWQEARVKGFGKFVLIHGVLSWGLPMLLIIGYFNNVLGPNASASSVLIHCIIWFVAGALFGIVLWFVNERRYKKHLAATTATKSADKS</sequence>
<keyword evidence="3" id="KW-1185">Reference proteome</keyword>
<reference evidence="3" key="1">
    <citation type="journal article" date="2018" name="Front. Microbiol.">
        <title>Genome-Based Analysis Reveals the Taxonomy and Diversity of the Family Idiomarinaceae.</title>
        <authorList>
            <person name="Liu Y."/>
            <person name="Lai Q."/>
            <person name="Shao Z."/>
        </authorList>
    </citation>
    <scope>NUCLEOTIDE SEQUENCE [LARGE SCALE GENOMIC DNA]</scope>
    <source>
        <strain evidence="3">GBPy7</strain>
    </source>
</reference>
<organism evidence="2 3">
    <name type="scientific">Aliidiomarina iranensis</name>
    <dbReference type="NCBI Taxonomy" id="1434071"/>
    <lineage>
        <taxon>Bacteria</taxon>
        <taxon>Pseudomonadati</taxon>
        <taxon>Pseudomonadota</taxon>
        <taxon>Gammaproteobacteria</taxon>
        <taxon>Alteromonadales</taxon>
        <taxon>Idiomarinaceae</taxon>
        <taxon>Aliidiomarina</taxon>
    </lineage>
</organism>
<evidence type="ECO:0000313" key="2">
    <source>
        <dbReference type="EMBL" id="RUO22561.1"/>
    </source>
</evidence>
<feature type="transmembrane region" description="Helical" evidence="1">
    <location>
        <begin position="53"/>
        <end position="74"/>
    </location>
</feature>
<gene>
    <name evidence="2" type="ORF">CWE08_05135</name>
</gene>
<keyword evidence="1" id="KW-0472">Membrane</keyword>
<feature type="transmembrane region" description="Helical" evidence="1">
    <location>
        <begin position="20"/>
        <end position="41"/>
    </location>
</feature>
<keyword evidence="1" id="KW-1133">Transmembrane helix</keyword>
<dbReference type="OrthoDB" id="5986784at2"/>
<protein>
    <submittedName>
        <fullName evidence="2">Uncharacterized protein</fullName>
    </submittedName>
</protein>
<proteinExistence type="predicted"/>
<evidence type="ECO:0000313" key="3">
    <source>
        <dbReference type="Proteomes" id="UP000288395"/>
    </source>
</evidence>
<dbReference type="RefSeq" id="WP_126766267.1">
    <property type="nucleotide sequence ID" value="NZ_PIPJ01000002.1"/>
</dbReference>
<accession>A0A432W0Z1</accession>
<dbReference type="Proteomes" id="UP000288395">
    <property type="component" value="Unassembled WGS sequence"/>
</dbReference>
<keyword evidence="1" id="KW-0812">Transmembrane</keyword>
<dbReference type="EMBL" id="PIPJ01000002">
    <property type="protein sequence ID" value="RUO22561.1"/>
    <property type="molecule type" value="Genomic_DNA"/>
</dbReference>